<protein>
    <submittedName>
        <fullName evidence="7">EGF-like domain-containing protein</fullName>
    </submittedName>
</protein>
<dbReference type="OrthoDB" id="10045365at2759"/>
<keyword evidence="3" id="KW-0732">Signal</keyword>
<feature type="transmembrane region" description="Helical" evidence="2">
    <location>
        <begin position="196"/>
        <end position="221"/>
    </location>
</feature>
<accession>A0A0N4VIW0</accession>
<feature type="domain" description="EGF-like" evidence="4">
    <location>
        <begin position="98"/>
        <end position="133"/>
    </location>
</feature>
<feature type="disulfide bond" evidence="1">
    <location>
        <begin position="64"/>
        <end position="73"/>
    </location>
</feature>
<feature type="disulfide bond" evidence="1">
    <location>
        <begin position="123"/>
        <end position="132"/>
    </location>
</feature>
<feature type="signal peptide" evidence="3">
    <location>
        <begin position="1"/>
        <end position="24"/>
    </location>
</feature>
<comment type="caution">
    <text evidence="1">Lacks conserved residue(s) required for the propagation of feature annotation.</text>
</comment>
<dbReference type="EMBL" id="UXUI01010536">
    <property type="protein sequence ID" value="VDD95355.1"/>
    <property type="molecule type" value="Genomic_DNA"/>
</dbReference>
<dbReference type="PROSITE" id="PS01186">
    <property type="entry name" value="EGF_2"/>
    <property type="match status" value="1"/>
</dbReference>
<evidence type="ECO:0000256" key="2">
    <source>
        <dbReference type="SAM" id="Phobius"/>
    </source>
</evidence>
<dbReference type="InterPro" id="IPR002049">
    <property type="entry name" value="LE_dom"/>
</dbReference>
<proteinExistence type="predicted"/>
<evidence type="ECO:0000313" key="6">
    <source>
        <dbReference type="Proteomes" id="UP000274131"/>
    </source>
</evidence>
<dbReference type="PANTHER" id="PTHR47324">
    <property type="entry name" value="PROTEIN IRG-7-RELATED"/>
    <property type="match status" value="1"/>
</dbReference>
<dbReference type="Gene3D" id="2.10.25.10">
    <property type="entry name" value="Laminin"/>
    <property type="match status" value="2"/>
</dbReference>
<dbReference type="PROSITE" id="PS00022">
    <property type="entry name" value="EGF_1"/>
    <property type="match status" value="2"/>
</dbReference>
<keyword evidence="2" id="KW-0472">Membrane</keyword>
<dbReference type="PROSITE" id="PS50026">
    <property type="entry name" value="EGF_3"/>
    <property type="match status" value="2"/>
</dbReference>
<dbReference type="Proteomes" id="UP000274131">
    <property type="component" value="Unassembled WGS sequence"/>
</dbReference>
<organism evidence="7">
    <name type="scientific">Enterobius vermicularis</name>
    <name type="common">Human pinworm</name>
    <dbReference type="NCBI Taxonomy" id="51028"/>
    <lineage>
        <taxon>Eukaryota</taxon>
        <taxon>Metazoa</taxon>
        <taxon>Ecdysozoa</taxon>
        <taxon>Nematoda</taxon>
        <taxon>Chromadorea</taxon>
        <taxon>Rhabditida</taxon>
        <taxon>Spirurina</taxon>
        <taxon>Oxyuridomorpha</taxon>
        <taxon>Oxyuroidea</taxon>
        <taxon>Oxyuridae</taxon>
        <taxon>Enterobius</taxon>
    </lineage>
</organism>
<dbReference type="Pfam" id="PF00053">
    <property type="entry name" value="EGF_laminin"/>
    <property type="match status" value="1"/>
</dbReference>
<dbReference type="InterPro" id="IPR053295">
    <property type="entry name" value="Innate_immunity_reg"/>
</dbReference>
<dbReference type="AlphaFoldDB" id="A0A0N4VIW0"/>
<evidence type="ECO:0000256" key="1">
    <source>
        <dbReference type="PROSITE-ProRule" id="PRU00076"/>
    </source>
</evidence>
<sequence length="239" mass="26292">MENCGSMMPLIVLLLLSGIHRLNATDNDPMTGKCECTERFEGEQCEIEPCLNDGIKASDSSCHCPWGTTGSRCEKVTYCIESNGRLENGKCVCSDRFSGIFCQLRLCHNGDFVWDGSTGFCRCDRGFTGPFCNEKLVCIHGHITDDNKCSCDTNWTGERCDRCAIDHRLVGNECRMVVNEELLVAPQQNGAEVMDLWSMGMIISAAGIVIVLVIAITAVLFKRRQSKATKIDGTLGTDV</sequence>
<dbReference type="PRINTS" id="PR00011">
    <property type="entry name" value="EGFLAMININ"/>
</dbReference>
<keyword evidence="1" id="KW-1015">Disulfide bond</keyword>
<dbReference type="InterPro" id="IPR000742">
    <property type="entry name" value="EGF"/>
</dbReference>
<evidence type="ECO:0000259" key="4">
    <source>
        <dbReference type="PROSITE" id="PS50026"/>
    </source>
</evidence>
<keyword evidence="6" id="KW-1185">Reference proteome</keyword>
<dbReference type="WBParaSite" id="EVEC_0001078101-mRNA-1">
    <property type="protein sequence ID" value="EVEC_0001078101-mRNA-1"/>
    <property type="gene ID" value="EVEC_0001078101"/>
</dbReference>
<reference evidence="5 6" key="2">
    <citation type="submission" date="2018-10" db="EMBL/GenBank/DDBJ databases">
        <authorList>
            <consortium name="Pathogen Informatics"/>
        </authorList>
    </citation>
    <scope>NUCLEOTIDE SEQUENCE [LARGE SCALE GENOMIC DNA]</scope>
</reference>
<name>A0A0N4VIW0_ENTVE</name>
<keyword evidence="1" id="KW-0245">EGF-like domain</keyword>
<feature type="domain" description="EGF-like" evidence="4">
    <location>
        <begin position="41"/>
        <end position="74"/>
    </location>
</feature>
<dbReference type="STRING" id="51028.A0A0N4VIW0"/>
<evidence type="ECO:0000313" key="7">
    <source>
        <dbReference type="WBParaSite" id="EVEC_0001078101-mRNA-1"/>
    </source>
</evidence>
<keyword evidence="2" id="KW-0812">Transmembrane</keyword>
<feature type="chain" id="PRO_5043122998" evidence="3">
    <location>
        <begin position="25"/>
        <end position="239"/>
    </location>
</feature>
<evidence type="ECO:0000313" key="5">
    <source>
        <dbReference type="EMBL" id="VDD95355.1"/>
    </source>
</evidence>
<evidence type="ECO:0000256" key="3">
    <source>
        <dbReference type="SAM" id="SignalP"/>
    </source>
</evidence>
<dbReference type="PANTHER" id="PTHR47324:SF3">
    <property type="entry name" value="EGF-LIKE DOMAIN-CONTAINING PROTEIN"/>
    <property type="match status" value="1"/>
</dbReference>
<keyword evidence="2" id="KW-1133">Transmembrane helix</keyword>
<gene>
    <name evidence="5" type="ORF">EVEC_LOCUS10106</name>
</gene>
<reference evidence="7" key="1">
    <citation type="submission" date="2017-02" db="UniProtKB">
        <authorList>
            <consortium name="WormBaseParasite"/>
        </authorList>
    </citation>
    <scope>IDENTIFICATION</scope>
</reference>